<dbReference type="EMBL" id="JAOAMU010000002">
    <property type="protein sequence ID" value="MCT2561849.1"/>
    <property type="molecule type" value="Genomic_DNA"/>
</dbReference>
<evidence type="ECO:0000313" key="2">
    <source>
        <dbReference type="Proteomes" id="UP001525566"/>
    </source>
</evidence>
<organism evidence="1 2">
    <name type="scientific">Chryseobacterium herbae</name>
    <dbReference type="NCBI Taxonomy" id="2976476"/>
    <lineage>
        <taxon>Bacteria</taxon>
        <taxon>Pseudomonadati</taxon>
        <taxon>Bacteroidota</taxon>
        <taxon>Flavobacteriia</taxon>
        <taxon>Flavobacteriales</taxon>
        <taxon>Weeksellaceae</taxon>
        <taxon>Chryseobacterium group</taxon>
        <taxon>Chryseobacterium</taxon>
    </lineage>
</organism>
<reference evidence="1 2" key="1">
    <citation type="submission" date="2022-09" db="EMBL/GenBank/DDBJ databases">
        <title>Chryseobacterium oleae sp.nov., isolated from the inter-root soil of Pyrola calliantha H. Andr. in Tibet.</title>
        <authorList>
            <person name="Li Z."/>
        </authorList>
    </citation>
    <scope>NUCLEOTIDE SEQUENCE [LARGE SCALE GENOMIC DNA]</scope>
    <source>
        <strain evidence="2">pc1-10</strain>
    </source>
</reference>
<protein>
    <recommendedName>
        <fullName evidence="3">SMI1/KNR4 family protein</fullName>
    </recommendedName>
</protein>
<evidence type="ECO:0008006" key="3">
    <source>
        <dbReference type="Google" id="ProtNLM"/>
    </source>
</evidence>
<dbReference type="Proteomes" id="UP001525566">
    <property type="component" value="Unassembled WGS sequence"/>
</dbReference>
<evidence type="ECO:0000313" key="1">
    <source>
        <dbReference type="EMBL" id="MCT2561849.1"/>
    </source>
</evidence>
<proteinExistence type="predicted"/>
<keyword evidence="2" id="KW-1185">Reference proteome</keyword>
<accession>A0ABT2ISP6</accession>
<name>A0ABT2ISP6_9FLAO</name>
<comment type="caution">
    <text evidence="1">The sequence shown here is derived from an EMBL/GenBank/DDBJ whole genome shotgun (WGS) entry which is preliminary data.</text>
</comment>
<gene>
    <name evidence="1" type="ORF">N0B48_08130</name>
</gene>
<sequence>MILSNQPTEHILLKAKTNSEWDTCDFAIIPISEDWKNELQKRLNLIEPFTEDPLFISMSYYDTGVEFYKDDDIITPHSAELLKDSTWVFVTTDAEEAEAMSSPENSLDCHELVINADGTAYYKASGKYTGEEFWTAHFSIKKLIEHLDIENFERYTNRKYENRGH</sequence>
<dbReference type="RefSeq" id="WP_259838140.1">
    <property type="nucleotide sequence ID" value="NZ_JAOAMU010000002.1"/>
</dbReference>